<sequence length="528" mass="56146">MKADLTRVSFDPLKHFSRVVMQQGRVQLDADWNEQADILLHLLRTMAIDGFGRAASPNGGFAIAALPNHPDDFEIAAGTYYVDGLLCELASTPVAILKWDAANRAITVAQWFVDAASYRVGQYLRLSDDATPATKPLVATITKIDYPSRQLTLDIDIAPLQNAAQGRARRLVTYRTQPDWPAPPALPAAPCQLYLDVWERLVTPLEDSAMREVALGGADTAARTHVVWQVKALPIASAGTPVCATQQQLHDSLRGGLPGLLRARVAPATASADPCTVSPSAGYRRAENQLYRVEINIGSQNAAGNAPSFKWSRDNGAAIFPVLGVQTAAATTTVTLGDLGRDERFGLAEGDYVELQDDGTVLNQAPGQLLQVQSIDRARCVVVLAGALTQSVGNDASLHPLLRRWDQRAGDPAQGGSDIGPDGAVSVKPGTLAGGDAVWLTLEDGVQILFEDVPGTVYRTGDYWLIPARVATGDVLWPQESAPDDQGNAVSHPAAVPPHGILHHYAPLALITAAGGAMKLTPCSTGKP</sequence>
<protein>
    <submittedName>
        <fullName evidence="1">Uncharacterized protein</fullName>
    </submittedName>
</protein>
<dbReference type="AlphaFoldDB" id="A0A238H5F0"/>
<dbReference type="RefSeq" id="WP_089340509.1">
    <property type="nucleotide sequence ID" value="NZ_FXAN01000051.1"/>
</dbReference>
<gene>
    <name evidence="1" type="ORF">BSIN_3321</name>
</gene>
<dbReference type="InterPro" id="IPR045392">
    <property type="entry name" value="DUF6519"/>
</dbReference>
<evidence type="ECO:0000313" key="2">
    <source>
        <dbReference type="Proteomes" id="UP000198460"/>
    </source>
</evidence>
<reference evidence="1 2" key="1">
    <citation type="submission" date="2017-04" db="EMBL/GenBank/DDBJ databases">
        <authorList>
            <person name="Afonso C.L."/>
            <person name="Miller P.J."/>
            <person name="Scott M.A."/>
            <person name="Spackman E."/>
            <person name="Goraichik I."/>
            <person name="Dimitrov K.M."/>
            <person name="Suarez D.L."/>
            <person name="Swayne D.E."/>
        </authorList>
    </citation>
    <scope>NUCLEOTIDE SEQUENCE [LARGE SCALE GENOMIC DNA]</scope>
    <source>
        <strain evidence="1">LMG 28154</strain>
    </source>
</reference>
<proteinExistence type="predicted"/>
<evidence type="ECO:0000313" key="1">
    <source>
        <dbReference type="EMBL" id="SMG00253.1"/>
    </source>
</evidence>
<organism evidence="1 2">
    <name type="scientific">Burkholderia singularis</name>
    <dbReference type="NCBI Taxonomy" id="1503053"/>
    <lineage>
        <taxon>Bacteria</taxon>
        <taxon>Pseudomonadati</taxon>
        <taxon>Pseudomonadota</taxon>
        <taxon>Betaproteobacteria</taxon>
        <taxon>Burkholderiales</taxon>
        <taxon>Burkholderiaceae</taxon>
        <taxon>Burkholderia</taxon>
        <taxon>pseudomallei group</taxon>
    </lineage>
</organism>
<name>A0A238H5F0_9BURK</name>
<dbReference type="EMBL" id="FXAN01000051">
    <property type="protein sequence ID" value="SMG00253.1"/>
    <property type="molecule type" value="Genomic_DNA"/>
</dbReference>
<dbReference type="Proteomes" id="UP000198460">
    <property type="component" value="Unassembled WGS sequence"/>
</dbReference>
<accession>A0A238H5F0</accession>
<dbReference type="Pfam" id="PF20129">
    <property type="entry name" value="DUF6519"/>
    <property type="match status" value="3"/>
</dbReference>